<feature type="region of interest" description="Disordered" evidence="1">
    <location>
        <begin position="28"/>
        <end position="57"/>
    </location>
</feature>
<accession>A0A402A910</accession>
<evidence type="ECO:0000313" key="2">
    <source>
        <dbReference type="EMBL" id="GCE15588.1"/>
    </source>
</evidence>
<evidence type="ECO:0000313" key="3">
    <source>
        <dbReference type="Proteomes" id="UP000287352"/>
    </source>
</evidence>
<keyword evidence="3" id="KW-1185">Reference proteome</keyword>
<evidence type="ECO:0000256" key="1">
    <source>
        <dbReference type="SAM" id="MobiDB-lite"/>
    </source>
</evidence>
<comment type="caution">
    <text evidence="2">The sequence shown here is derived from an EMBL/GenBank/DDBJ whole genome shotgun (WGS) entry which is preliminary data.</text>
</comment>
<organism evidence="2 3">
    <name type="scientific">Tengunoibacter tsumagoiensis</name>
    <dbReference type="NCBI Taxonomy" id="2014871"/>
    <lineage>
        <taxon>Bacteria</taxon>
        <taxon>Bacillati</taxon>
        <taxon>Chloroflexota</taxon>
        <taxon>Ktedonobacteria</taxon>
        <taxon>Ktedonobacterales</taxon>
        <taxon>Dictyobacteraceae</taxon>
        <taxon>Tengunoibacter</taxon>
    </lineage>
</organism>
<reference evidence="3" key="1">
    <citation type="submission" date="2018-12" db="EMBL/GenBank/DDBJ databases">
        <title>Tengunoibacter tsumagoiensis gen. nov., sp. nov., Dictyobacter kobayashii sp. nov., D. alpinus sp. nov., and D. joshuensis sp. nov. and description of Dictyobacteraceae fam. nov. within the order Ktedonobacterales isolated from Tengu-no-mugimeshi.</title>
        <authorList>
            <person name="Wang C.M."/>
            <person name="Zheng Y."/>
            <person name="Sakai Y."/>
            <person name="Toyoda A."/>
            <person name="Minakuchi Y."/>
            <person name="Abe K."/>
            <person name="Yokota A."/>
            <person name="Yabe S."/>
        </authorList>
    </citation>
    <scope>NUCLEOTIDE SEQUENCE [LARGE SCALE GENOMIC DNA]</scope>
    <source>
        <strain evidence="3">Uno3</strain>
    </source>
</reference>
<name>A0A402A910_9CHLR</name>
<proteinExistence type="predicted"/>
<dbReference type="Proteomes" id="UP000287352">
    <property type="component" value="Unassembled WGS sequence"/>
</dbReference>
<protein>
    <submittedName>
        <fullName evidence="2">Uncharacterized protein</fullName>
    </submittedName>
</protein>
<gene>
    <name evidence="2" type="ORF">KTT_54470</name>
</gene>
<sequence length="57" mass="6463">MKTTSLTLEFTLYGPYLKYRWQEQSGGPQYSIQMGTVPDGEGRPQEPDDAESSYTNL</sequence>
<dbReference type="EMBL" id="BIFR01000002">
    <property type="protein sequence ID" value="GCE15588.1"/>
    <property type="molecule type" value="Genomic_DNA"/>
</dbReference>
<dbReference type="AlphaFoldDB" id="A0A402A910"/>